<dbReference type="Pfam" id="PF12704">
    <property type="entry name" value="MacB_PCD"/>
    <property type="match status" value="2"/>
</dbReference>
<dbReference type="InterPro" id="IPR003838">
    <property type="entry name" value="ABC3_permease_C"/>
</dbReference>
<dbReference type="STRING" id="655355.SAMN05216283_101123"/>
<keyword evidence="4 6" id="KW-1133">Transmembrane helix</keyword>
<comment type="subcellular location">
    <subcellularLocation>
        <location evidence="1">Cell membrane</location>
        <topology evidence="1">Multi-pass membrane protein</topology>
    </subcellularLocation>
</comment>
<dbReference type="GO" id="GO:0005886">
    <property type="term" value="C:plasma membrane"/>
    <property type="evidence" value="ECO:0007669"/>
    <property type="project" value="UniProtKB-SubCell"/>
</dbReference>
<feature type="domain" description="MacB-like periplasmic core" evidence="8">
    <location>
        <begin position="20"/>
        <end position="244"/>
    </location>
</feature>
<evidence type="ECO:0000256" key="2">
    <source>
        <dbReference type="ARBA" id="ARBA00022475"/>
    </source>
</evidence>
<dbReference type="InterPro" id="IPR025857">
    <property type="entry name" value="MacB_PCD"/>
</dbReference>
<dbReference type="GO" id="GO:0022857">
    <property type="term" value="F:transmembrane transporter activity"/>
    <property type="evidence" value="ECO:0007669"/>
    <property type="project" value="TreeGrafter"/>
</dbReference>
<dbReference type="PANTHER" id="PTHR30572:SF18">
    <property type="entry name" value="ABC-TYPE MACROLIDE FAMILY EXPORT SYSTEM PERMEASE COMPONENT 2"/>
    <property type="match status" value="1"/>
</dbReference>
<keyword evidence="2" id="KW-1003">Cell membrane</keyword>
<feature type="transmembrane region" description="Helical" evidence="6">
    <location>
        <begin position="720"/>
        <end position="739"/>
    </location>
</feature>
<evidence type="ECO:0000256" key="6">
    <source>
        <dbReference type="SAM" id="Phobius"/>
    </source>
</evidence>
<feature type="transmembrane region" description="Helical" evidence="6">
    <location>
        <begin position="422"/>
        <end position="443"/>
    </location>
</feature>
<organism evidence="9 10">
    <name type="scientific">Sunxiuqinia elliptica</name>
    <dbReference type="NCBI Taxonomy" id="655355"/>
    <lineage>
        <taxon>Bacteria</taxon>
        <taxon>Pseudomonadati</taxon>
        <taxon>Bacteroidota</taxon>
        <taxon>Bacteroidia</taxon>
        <taxon>Marinilabiliales</taxon>
        <taxon>Prolixibacteraceae</taxon>
        <taxon>Sunxiuqinia</taxon>
    </lineage>
</organism>
<evidence type="ECO:0000256" key="5">
    <source>
        <dbReference type="ARBA" id="ARBA00023136"/>
    </source>
</evidence>
<gene>
    <name evidence="9" type="ORF">SAMN05216283_101123</name>
</gene>
<feature type="domain" description="MacB-like periplasmic core" evidence="8">
    <location>
        <begin position="483"/>
        <end position="588"/>
    </location>
</feature>
<feature type="domain" description="ABC3 transporter permease C-terminal" evidence="7">
    <location>
        <begin position="671"/>
        <end position="782"/>
    </location>
</feature>
<protein>
    <submittedName>
        <fullName evidence="9">Putative ABC transport system permease protein</fullName>
    </submittedName>
</protein>
<dbReference type="AlphaFoldDB" id="A0A1I2AH08"/>
<feature type="transmembrane region" description="Helical" evidence="6">
    <location>
        <begin position="275"/>
        <end position="298"/>
    </location>
</feature>
<dbReference type="Pfam" id="PF02687">
    <property type="entry name" value="FtsX"/>
    <property type="match status" value="2"/>
</dbReference>
<feature type="transmembrane region" description="Helical" evidence="6">
    <location>
        <begin position="751"/>
        <end position="772"/>
    </location>
</feature>
<feature type="transmembrane region" description="Helical" evidence="6">
    <location>
        <begin position="669"/>
        <end position="693"/>
    </location>
</feature>
<dbReference type="InterPro" id="IPR050250">
    <property type="entry name" value="Macrolide_Exporter_MacB"/>
</dbReference>
<sequence length="789" mass="88595">MNSIFFKLSIRKLKKTKVYSITNLVGLTVGFTAFALIALFIRYEMNWDKSHEKYDRIYRVQIRNTNAIHPTSGNNISPHNRPVTAQMIERQFPEFEKVTVINEAGSTFLGTDAEHQVHDVKGIYADTCFFDVFSFSFVGGEQQHALAQPYSVVLSETLAQKLFNKTNVIGEFVLLENKHPLTVTGVYRDLPFNSSLRPSYIISFSSLKPLAGVDRSSFWAKDCMVYTLLESGVEAKNAEAKIQHLFAAYENLKFGEMQLCPLSKVYLNFNDSNDYLIILKLFGLIGVFILIMSGFNYVNLSLAQASMRGKEVAVKKVIGSRRWQLVLQFLSETVGVCVVALVMGLVATAFLLPLFNSVVDKQITFSLITDWKFVLSLLLLAVCVGLLSGVYPAKFMAASKITTLFKGNFLNKQRDTFSLKKALVTFQFAISLFLIVLTASFSMQIRYVANKDLGFQRDGLLYSELNASGNRVDFYQLRDRLLQHPEIVDVAMSKNFPFVNQGGGMTNWEGGDPNEKVTCRFNTVSYNYFTLLNTNLTAGRNFATAFSGDVGKSCVINEAAAKCFGWDDPIGKRVNDNQLTIVGVVEDFIYHDMHNPVEPSVLILAPNEIEGNWVFAFRVREDGAVHARNIITNELKMAFPNDPFEVKDFPSAFNSEYSFKIYHSVNKTLLFFTVLNILLAVVGMFGLVAFVVARRTKEIGIRKINGSSPLGIFHLLNREYYLLLLLAMLVAFPSAWLVYTSLPSANKLPAQPWIFVMGTGLLLLIVLVSTSYQTIKAATRNPIDALRYE</sequence>
<feature type="transmembrane region" description="Helical" evidence="6">
    <location>
        <begin position="21"/>
        <end position="41"/>
    </location>
</feature>
<accession>A0A1I2AH08</accession>
<proteinExistence type="predicted"/>
<dbReference type="EMBL" id="FONW01000001">
    <property type="protein sequence ID" value="SFE43304.1"/>
    <property type="molecule type" value="Genomic_DNA"/>
</dbReference>
<dbReference type="Proteomes" id="UP000198964">
    <property type="component" value="Unassembled WGS sequence"/>
</dbReference>
<keyword evidence="10" id="KW-1185">Reference proteome</keyword>
<evidence type="ECO:0000256" key="1">
    <source>
        <dbReference type="ARBA" id="ARBA00004651"/>
    </source>
</evidence>
<feature type="domain" description="ABC3 transporter permease C-terminal" evidence="7">
    <location>
        <begin position="284"/>
        <end position="397"/>
    </location>
</feature>
<reference evidence="9 10" key="1">
    <citation type="submission" date="2016-10" db="EMBL/GenBank/DDBJ databases">
        <authorList>
            <person name="de Groot N.N."/>
        </authorList>
    </citation>
    <scope>NUCLEOTIDE SEQUENCE [LARGE SCALE GENOMIC DNA]</scope>
    <source>
        <strain evidence="9 10">CGMCC 1.9156</strain>
    </source>
</reference>
<evidence type="ECO:0000313" key="10">
    <source>
        <dbReference type="Proteomes" id="UP000198964"/>
    </source>
</evidence>
<evidence type="ECO:0000313" key="9">
    <source>
        <dbReference type="EMBL" id="SFE43304.1"/>
    </source>
</evidence>
<evidence type="ECO:0000256" key="3">
    <source>
        <dbReference type="ARBA" id="ARBA00022692"/>
    </source>
</evidence>
<feature type="transmembrane region" description="Helical" evidence="6">
    <location>
        <begin position="325"/>
        <end position="351"/>
    </location>
</feature>
<evidence type="ECO:0000259" key="7">
    <source>
        <dbReference type="Pfam" id="PF02687"/>
    </source>
</evidence>
<evidence type="ECO:0000259" key="8">
    <source>
        <dbReference type="Pfam" id="PF12704"/>
    </source>
</evidence>
<dbReference type="PANTHER" id="PTHR30572">
    <property type="entry name" value="MEMBRANE COMPONENT OF TRANSPORTER-RELATED"/>
    <property type="match status" value="1"/>
</dbReference>
<keyword evidence="5 6" id="KW-0472">Membrane</keyword>
<keyword evidence="3 6" id="KW-0812">Transmembrane</keyword>
<name>A0A1I2AH08_9BACT</name>
<feature type="transmembrane region" description="Helical" evidence="6">
    <location>
        <begin position="371"/>
        <end position="391"/>
    </location>
</feature>
<dbReference type="RefSeq" id="WP_093917881.1">
    <property type="nucleotide sequence ID" value="NZ_FONW01000001.1"/>
</dbReference>
<evidence type="ECO:0000256" key="4">
    <source>
        <dbReference type="ARBA" id="ARBA00022989"/>
    </source>
</evidence>